<sequence length="185" mass="20938">MPCSPVHQDLSSGDSSVQLVIDERKRKRMLSNRESARRSRMKKQQKLEDLVKEVAAIKSQNSKAEVQINVVTQHFEKVDAENATLRAQISELTERLRSTNSLLRIFQEVCGVSMDIPEMPETLTKPWQLPCSNLSCGIPVCPRWSASCLSCFLMPMCIPWRPETILKPCGLFSKHNSVRNHSSAD</sequence>
<keyword evidence="4" id="KW-0804">Transcription</keyword>
<dbReference type="GO" id="GO:0003700">
    <property type="term" value="F:DNA-binding transcription factor activity"/>
    <property type="evidence" value="ECO:0007669"/>
    <property type="project" value="InterPro"/>
</dbReference>
<dbReference type="SMART" id="SM00338">
    <property type="entry name" value="BRLZ"/>
    <property type="match status" value="1"/>
</dbReference>
<gene>
    <name evidence="8" type="ORF">ZIOFF_018611</name>
</gene>
<reference evidence="8 9" key="1">
    <citation type="submission" date="2020-08" db="EMBL/GenBank/DDBJ databases">
        <title>Plant Genome Project.</title>
        <authorList>
            <person name="Zhang R.-G."/>
        </authorList>
    </citation>
    <scope>NUCLEOTIDE SEQUENCE [LARGE SCALE GENOMIC DNA]</scope>
    <source>
        <tissue evidence="8">Rhizome</tissue>
    </source>
</reference>
<dbReference type="PANTHER" id="PTHR45764">
    <property type="entry name" value="BZIP TRANSCRIPTION FACTOR 44"/>
    <property type="match status" value="1"/>
</dbReference>
<dbReference type="InterPro" id="IPR045314">
    <property type="entry name" value="bZIP_plant_GBF1"/>
</dbReference>
<evidence type="ECO:0000313" key="9">
    <source>
        <dbReference type="Proteomes" id="UP000734854"/>
    </source>
</evidence>
<dbReference type="PROSITE" id="PS00036">
    <property type="entry name" value="BZIP_BASIC"/>
    <property type="match status" value="1"/>
</dbReference>
<dbReference type="InterPro" id="IPR004827">
    <property type="entry name" value="bZIP"/>
</dbReference>
<dbReference type="InterPro" id="IPR046347">
    <property type="entry name" value="bZIP_sf"/>
</dbReference>
<dbReference type="PROSITE" id="PS50217">
    <property type="entry name" value="BZIP"/>
    <property type="match status" value="1"/>
</dbReference>
<keyword evidence="9" id="KW-1185">Reference proteome</keyword>
<dbReference type="FunFam" id="1.20.5.170:FF:000020">
    <property type="entry name" value="BZIP transcription factor"/>
    <property type="match status" value="1"/>
</dbReference>
<dbReference type="GO" id="GO:0045893">
    <property type="term" value="P:positive regulation of DNA-templated transcription"/>
    <property type="evidence" value="ECO:0007669"/>
    <property type="project" value="TreeGrafter"/>
</dbReference>
<evidence type="ECO:0000256" key="1">
    <source>
        <dbReference type="ARBA" id="ARBA00004123"/>
    </source>
</evidence>
<dbReference type="CDD" id="cd14702">
    <property type="entry name" value="bZIP_plant_GBF1"/>
    <property type="match status" value="1"/>
</dbReference>
<feature type="domain" description="BZIP" evidence="7">
    <location>
        <begin position="22"/>
        <end position="85"/>
    </location>
</feature>
<evidence type="ECO:0000256" key="4">
    <source>
        <dbReference type="ARBA" id="ARBA00023163"/>
    </source>
</evidence>
<dbReference type="Proteomes" id="UP000734854">
    <property type="component" value="Unassembled WGS sequence"/>
</dbReference>
<dbReference type="GO" id="GO:0046982">
    <property type="term" value="F:protein heterodimerization activity"/>
    <property type="evidence" value="ECO:0007669"/>
    <property type="project" value="UniProtKB-ARBA"/>
</dbReference>
<keyword evidence="6" id="KW-0175">Coiled coil</keyword>
<keyword evidence="5" id="KW-0539">Nucleus</keyword>
<evidence type="ECO:0000256" key="5">
    <source>
        <dbReference type="ARBA" id="ARBA00023242"/>
    </source>
</evidence>
<keyword evidence="2" id="KW-0805">Transcription regulation</keyword>
<accession>A0A8J5LRS5</accession>
<dbReference type="Pfam" id="PF00170">
    <property type="entry name" value="bZIP_1"/>
    <property type="match status" value="1"/>
</dbReference>
<protein>
    <recommendedName>
        <fullName evidence="7">BZIP domain-containing protein</fullName>
    </recommendedName>
</protein>
<comment type="caution">
    <text evidence="8">The sequence shown here is derived from an EMBL/GenBank/DDBJ whole genome shotgun (WGS) entry which is preliminary data.</text>
</comment>
<dbReference type="EMBL" id="JACMSC010000005">
    <property type="protein sequence ID" value="KAG6521490.1"/>
    <property type="molecule type" value="Genomic_DNA"/>
</dbReference>
<comment type="subcellular location">
    <subcellularLocation>
        <location evidence="1">Nucleus</location>
    </subcellularLocation>
</comment>
<evidence type="ECO:0000259" key="7">
    <source>
        <dbReference type="PROSITE" id="PS50217"/>
    </source>
</evidence>
<name>A0A8J5LRS5_ZINOF</name>
<dbReference type="SUPFAM" id="SSF57959">
    <property type="entry name" value="Leucine zipper domain"/>
    <property type="match status" value="1"/>
</dbReference>
<proteinExistence type="predicted"/>
<feature type="coiled-coil region" evidence="6">
    <location>
        <begin position="33"/>
        <end position="102"/>
    </location>
</feature>
<dbReference type="AlphaFoldDB" id="A0A8J5LRS5"/>
<dbReference type="PANTHER" id="PTHR45764:SF38">
    <property type="entry name" value="BZIP TRANSCRIPTION FACTOR 44"/>
    <property type="match status" value="1"/>
</dbReference>
<dbReference type="GO" id="GO:0000976">
    <property type="term" value="F:transcription cis-regulatory region binding"/>
    <property type="evidence" value="ECO:0007669"/>
    <property type="project" value="TreeGrafter"/>
</dbReference>
<evidence type="ECO:0000256" key="3">
    <source>
        <dbReference type="ARBA" id="ARBA00023125"/>
    </source>
</evidence>
<evidence type="ECO:0000256" key="2">
    <source>
        <dbReference type="ARBA" id="ARBA00023015"/>
    </source>
</evidence>
<organism evidence="8 9">
    <name type="scientific">Zingiber officinale</name>
    <name type="common">Ginger</name>
    <name type="synonym">Amomum zingiber</name>
    <dbReference type="NCBI Taxonomy" id="94328"/>
    <lineage>
        <taxon>Eukaryota</taxon>
        <taxon>Viridiplantae</taxon>
        <taxon>Streptophyta</taxon>
        <taxon>Embryophyta</taxon>
        <taxon>Tracheophyta</taxon>
        <taxon>Spermatophyta</taxon>
        <taxon>Magnoliopsida</taxon>
        <taxon>Liliopsida</taxon>
        <taxon>Zingiberales</taxon>
        <taxon>Zingiberaceae</taxon>
        <taxon>Zingiber</taxon>
    </lineage>
</organism>
<dbReference type="GO" id="GO:0005634">
    <property type="term" value="C:nucleus"/>
    <property type="evidence" value="ECO:0007669"/>
    <property type="project" value="UniProtKB-SubCell"/>
</dbReference>
<evidence type="ECO:0000313" key="8">
    <source>
        <dbReference type="EMBL" id="KAG6521490.1"/>
    </source>
</evidence>
<keyword evidence="3" id="KW-0238">DNA-binding</keyword>
<evidence type="ECO:0000256" key="6">
    <source>
        <dbReference type="SAM" id="Coils"/>
    </source>
</evidence>
<dbReference type="Gene3D" id="1.20.5.170">
    <property type="match status" value="1"/>
</dbReference>